<feature type="transmembrane region" description="Helical" evidence="3">
    <location>
        <begin position="12"/>
        <end position="29"/>
    </location>
</feature>
<comment type="similarity">
    <text evidence="1">Belongs to the GILT family.</text>
</comment>
<dbReference type="GO" id="GO:0016671">
    <property type="term" value="F:oxidoreductase activity, acting on a sulfur group of donors, disulfide as acceptor"/>
    <property type="evidence" value="ECO:0007669"/>
    <property type="project" value="InterPro"/>
</dbReference>
<keyword evidence="3" id="KW-0472">Membrane</keyword>
<organism evidence="4">
    <name type="scientific">Rhodnius neglectus</name>
    <dbReference type="NCBI Taxonomy" id="72488"/>
    <lineage>
        <taxon>Eukaryota</taxon>
        <taxon>Metazoa</taxon>
        <taxon>Ecdysozoa</taxon>
        <taxon>Arthropoda</taxon>
        <taxon>Hexapoda</taxon>
        <taxon>Insecta</taxon>
        <taxon>Pterygota</taxon>
        <taxon>Neoptera</taxon>
        <taxon>Paraneoptera</taxon>
        <taxon>Hemiptera</taxon>
        <taxon>Heteroptera</taxon>
        <taxon>Panheteroptera</taxon>
        <taxon>Cimicomorpha</taxon>
        <taxon>Reduviidae</taxon>
        <taxon>Triatominae</taxon>
        <taxon>Rhodnius</taxon>
    </lineage>
</organism>
<keyword evidence="2" id="KW-0325">Glycoprotein</keyword>
<reference evidence="4" key="1">
    <citation type="journal article" date="2016" name="PLoS Negl. Trop. Dis.">
        <title>A Deep Insight into the Sialome of Rhodnius neglectus, a Vector of Chagas Disease.</title>
        <authorList>
            <person name="Santiago P.B."/>
            <person name="Assumpcao T.C."/>
            <person name="Araujo C.N."/>
            <person name="Bastos I.M."/>
            <person name="Neves D."/>
            <person name="Silva I.G."/>
            <person name="Charneau S."/>
            <person name="Queiroz R.M."/>
            <person name="Raiol T."/>
            <person name="Oliveira J.V."/>
            <person name="Sousa M.V."/>
            <person name="Calvo E."/>
            <person name="Ribeiro J.M."/>
            <person name="Santana J.M."/>
        </authorList>
    </citation>
    <scope>NUCLEOTIDE SEQUENCE</scope>
    <source>
        <tissue evidence="4">Salivary glands</tissue>
    </source>
</reference>
<protein>
    <submittedName>
        <fullName evidence="4">Putative gamma interferon inducible lysosomal thiol reductase gilt</fullName>
    </submittedName>
</protein>
<dbReference type="PANTHER" id="PTHR13234">
    <property type="entry name" value="GAMMA-INTERFERON INDUCIBLE LYSOSOMAL THIOL REDUCTASE GILT"/>
    <property type="match status" value="1"/>
</dbReference>
<dbReference type="PANTHER" id="PTHR13234:SF71">
    <property type="entry name" value="GAMMA-INTERFERON-INDUCIBLE LYSOSOMAL THIOL REDUCTASE-LIKE PROTEIN"/>
    <property type="match status" value="1"/>
</dbReference>
<name>A0A0P4VUC5_9HEMI</name>
<accession>A0A0P4VUC5</accession>
<sequence>MFVSKLLRAKLVLFAVILLALWLIYYYLFRVTQISNIKDTTGINGLVPEMPYSIMNADNVVHNEAVLISVYYECLCPDSRSFFTNQLQPLVEKLPISYLKMDLIPYGKAETETVSKGKYRFTCQHGPLECLGNKIHGCTLQMTSDDVIRVKVITCMIDENYNPKEIGKKCCEQYNISWSKVEKCAMGPEGDLLLKKYGDATDALIPKVSFIPTILLDKELHNQAAILKDLQTQVCNILKKKSRAPRECE</sequence>
<evidence type="ECO:0000256" key="2">
    <source>
        <dbReference type="ARBA" id="ARBA00023180"/>
    </source>
</evidence>
<evidence type="ECO:0000313" key="4">
    <source>
        <dbReference type="EMBL" id="JAI54433.1"/>
    </source>
</evidence>
<dbReference type="InterPro" id="IPR004911">
    <property type="entry name" value="Interferon-induced_GILT"/>
</dbReference>
<keyword evidence="3" id="KW-1133">Transmembrane helix</keyword>
<dbReference type="EMBL" id="GDKW01002162">
    <property type="protein sequence ID" value="JAI54433.1"/>
    <property type="molecule type" value="mRNA"/>
</dbReference>
<proteinExistence type="evidence at transcript level"/>
<dbReference type="Pfam" id="PF03227">
    <property type="entry name" value="GILT"/>
    <property type="match status" value="1"/>
</dbReference>
<keyword evidence="3" id="KW-0812">Transmembrane</keyword>
<evidence type="ECO:0000256" key="1">
    <source>
        <dbReference type="ARBA" id="ARBA00005679"/>
    </source>
</evidence>
<dbReference type="AlphaFoldDB" id="A0A0P4VUC5"/>
<evidence type="ECO:0000256" key="3">
    <source>
        <dbReference type="SAM" id="Phobius"/>
    </source>
</evidence>